<dbReference type="HOGENOM" id="CLU_026673_11_5_0"/>
<dbReference type="Gene3D" id="3.90.180.10">
    <property type="entry name" value="Medium-chain alcohol dehydrogenases, catalytic domain"/>
    <property type="match status" value="1"/>
</dbReference>
<dbReference type="Pfam" id="PF00107">
    <property type="entry name" value="ADH_zinc_N"/>
    <property type="match status" value="1"/>
</dbReference>
<dbReference type="InterPro" id="IPR045306">
    <property type="entry name" value="SDH-like"/>
</dbReference>
<protein>
    <submittedName>
        <fullName evidence="8">Alcohol dehydrogenase GroES domain protein</fullName>
    </submittedName>
</protein>
<evidence type="ECO:0000256" key="4">
    <source>
        <dbReference type="ARBA" id="ARBA00022833"/>
    </source>
</evidence>
<dbReference type="InterPro" id="IPR036291">
    <property type="entry name" value="NAD(P)-bd_dom_sf"/>
</dbReference>
<sequence>MKAVYLVKPKQLELREIDIPAPLPGEVLIKIKAVGICGSDVHFYEHGRIGNFVVEKPIILGHEAAGEVVEVGEGVENLMPGDRVAIEPQVPCRKCKYCKTGRYNICPDVEFWATPPTDGAFREFVTHPADFCFKLPDNVSYEEGAMMEPLSVGLWAVERSGVKPEHKVAILGSGTIGIMVLQCLKAVGVTDITVFDIFPSKLEIARNLGAKEVVLVKAKEDYKNFYNSFDVVFETAGSDVTVSEIPHILSIGGRGILVGLPPSDSVPLNVTELIAKEATIETVFRYANMYPRAVELVSEGKIMLKSLISRYFDLEHVPEAFEYVISKRAEIVKVMIVNNK</sequence>
<dbReference type="PROSITE" id="PS00059">
    <property type="entry name" value="ADH_ZINC"/>
    <property type="match status" value="1"/>
</dbReference>
<dbReference type="InterPro" id="IPR002328">
    <property type="entry name" value="ADH_Zn_CS"/>
</dbReference>
<dbReference type="SUPFAM" id="SSF51735">
    <property type="entry name" value="NAD(P)-binding Rossmann-fold domains"/>
    <property type="match status" value="1"/>
</dbReference>
<dbReference type="InterPro" id="IPR013154">
    <property type="entry name" value="ADH-like_N"/>
</dbReference>
<evidence type="ECO:0000256" key="2">
    <source>
        <dbReference type="ARBA" id="ARBA00008072"/>
    </source>
</evidence>
<keyword evidence="5" id="KW-0560">Oxidoreductase</keyword>
<accession>D2C7U0</accession>
<dbReference type="PANTHER" id="PTHR43161">
    <property type="entry name" value="SORBITOL DEHYDROGENASE"/>
    <property type="match status" value="1"/>
</dbReference>
<dbReference type="InterPro" id="IPR020843">
    <property type="entry name" value="ER"/>
</dbReference>
<evidence type="ECO:0000256" key="6">
    <source>
        <dbReference type="RuleBase" id="RU361277"/>
    </source>
</evidence>
<comment type="similarity">
    <text evidence="2 6">Belongs to the zinc-containing alcohol dehydrogenase family.</text>
</comment>
<dbReference type="CDD" id="cd05285">
    <property type="entry name" value="sorbitol_DH"/>
    <property type="match status" value="1"/>
</dbReference>
<keyword evidence="9" id="KW-1185">Reference proteome</keyword>
<evidence type="ECO:0000259" key="7">
    <source>
        <dbReference type="SMART" id="SM00829"/>
    </source>
</evidence>
<dbReference type="SUPFAM" id="SSF50129">
    <property type="entry name" value="GroES-like"/>
    <property type="match status" value="1"/>
</dbReference>
<dbReference type="InterPro" id="IPR013149">
    <property type="entry name" value="ADH-like_C"/>
</dbReference>
<dbReference type="AlphaFoldDB" id="D2C7U0"/>
<dbReference type="PANTHER" id="PTHR43161:SF9">
    <property type="entry name" value="SORBITOL DEHYDROGENASE"/>
    <property type="match status" value="1"/>
</dbReference>
<name>D2C7U0_THEP2</name>
<dbReference type="SMART" id="SM00829">
    <property type="entry name" value="PKS_ER"/>
    <property type="match status" value="1"/>
</dbReference>
<organism evidence="8 9">
    <name type="scientific">Thermotoga petrophila (strain ATCC BAA-489 / DSM 13996 / JCM 10882 / RKU-10)</name>
    <name type="common">Thermotoga naphthophila</name>
    <dbReference type="NCBI Taxonomy" id="590168"/>
    <lineage>
        <taxon>Bacteria</taxon>
        <taxon>Thermotogati</taxon>
        <taxon>Thermotogota</taxon>
        <taxon>Thermotogae</taxon>
        <taxon>Thermotogales</taxon>
        <taxon>Thermotogaceae</taxon>
        <taxon>Thermotoga</taxon>
    </lineage>
</organism>
<dbReference type="RefSeq" id="WP_012896246.1">
    <property type="nucleotide sequence ID" value="NC_013642.1"/>
</dbReference>
<evidence type="ECO:0000313" key="8">
    <source>
        <dbReference type="EMBL" id="ADA67026.1"/>
    </source>
</evidence>
<evidence type="ECO:0000256" key="3">
    <source>
        <dbReference type="ARBA" id="ARBA00022723"/>
    </source>
</evidence>
<dbReference type="KEGG" id="tnp:Tnap_0936"/>
<dbReference type="Proteomes" id="UP000000940">
    <property type="component" value="Chromosome"/>
</dbReference>
<evidence type="ECO:0000256" key="5">
    <source>
        <dbReference type="ARBA" id="ARBA00023002"/>
    </source>
</evidence>
<evidence type="ECO:0000313" key="9">
    <source>
        <dbReference type="Proteomes" id="UP000000940"/>
    </source>
</evidence>
<dbReference type="InterPro" id="IPR011032">
    <property type="entry name" value="GroES-like_sf"/>
</dbReference>
<dbReference type="GO" id="GO:0016616">
    <property type="term" value="F:oxidoreductase activity, acting on the CH-OH group of donors, NAD or NADP as acceptor"/>
    <property type="evidence" value="ECO:0007669"/>
    <property type="project" value="InterPro"/>
</dbReference>
<reference evidence="8 9" key="1">
    <citation type="submission" date="2009-12" db="EMBL/GenBank/DDBJ databases">
        <title>Complete sequence of Thermotoga petrophila RKU-1.</title>
        <authorList>
            <consortium name="US DOE Joint Genome Institute"/>
            <person name="Lucas S."/>
            <person name="Copeland A."/>
            <person name="Lapidus A."/>
            <person name="Glavina del Rio T."/>
            <person name="Dalin E."/>
            <person name="Tice H."/>
            <person name="Bruce D."/>
            <person name="Goodwin L."/>
            <person name="Pitluck S."/>
            <person name="Munk A.C."/>
            <person name="Brettin T."/>
            <person name="Detter J.C."/>
            <person name="Han C."/>
            <person name="Tapia R."/>
            <person name="Larimer F."/>
            <person name="Land M."/>
            <person name="Hauser L."/>
            <person name="Kyrpides N."/>
            <person name="Mikhailova N."/>
            <person name="Nelson K.E."/>
            <person name="Gogarten J.P."/>
            <person name="Noll K.M."/>
        </authorList>
    </citation>
    <scope>NUCLEOTIDE SEQUENCE [LARGE SCALE GENOMIC DNA]</scope>
    <source>
        <strain evidence="9">ATCC BAA-489 / DSM 13996 / JCM 10882 / RKU-10</strain>
    </source>
</reference>
<dbReference type="Gene3D" id="3.40.50.720">
    <property type="entry name" value="NAD(P)-binding Rossmann-like Domain"/>
    <property type="match status" value="1"/>
</dbReference>
<dbReference type="Pfam" id="PF08240">
    <property type="entry name" value="ADH_N"/>
    <property type="match status" value="1"/>
</dbReference>
<gene>
    <name evidence="8" type="ordered locus">Tnap_0936</name>
</gene>
<dbReference type="GO" id="GO:0008270">
    <property type="term" value="F:zinc ion binding"/>
    <property type="evidence" value="ECO:0007669"/>
    <property type="project" value="InterPro"/>
</dbReference>
<feature type="domain" description="Enoyl reductase (ER)" evidence="7">
    <location>
        <begin position="8"/>
        <end position="336"/>
    </location>
</feature>
<dbReference type="EMBL" id="CP001839">
    <property type="protein sequence ID" value="ADA67026.1"/>
    <property type="molecule type" value="Genomic_DNA"/>
</dbReference>
<evidence type="ECO:0000256" key="1">
    <source>
        <dbReference type="ARBA" id="ARBA00001947"/>
    </source>
</evidence>
<proteinExistence type="inferred from homology"/>
<keyword evidence="4 6" id="KW-0862">Zinc</keyword>
<keyword evidence="3 6" id="KW-0479">Metal-binding</keyword>
<comment type="cofactor">
    <cofactor evidence="1 6">
        <name>Zn(2+)</name>
        <dbReference type="ChEBI" id="CHEBI:29105"/>
    </cofactor>
</comment>